<evidence type="ECO:0000256" key="3">
    <source>
        <dbReference type="RuleBase" id="RU003694"/>
    </source>
</evidence>
<dbReference type="SUPFAM" id="SSF53901">
    <property type="entry name" value="Thiolase-like"/>
    <property type="match status" value="2"/>
</dbReference>
<dbReference type="Pfam" id="PF02801">
    <property type="entry name" value="Ketoacyl-synt_C"/>
    <property type="match status" value="1"/>
</dbReference>
<evidence type="ECO:0000256" key="2">
    <source>
        <dbReference type="ARBA" id="ARBA00022679"/>
    </source>
</evidence>
<dbReference type="GO" id="GO:0006633">
    <property type="term" value="P:fatty acid biosynthetic process"/>
    <property type="evidence" value="ECO:0007669"/>
    <property type="project" value="TreeGrafter"/>
</dbReference>
<dbReference type="EMBL" id="CP021978">
    <property type="protein sequence ID" value="QCD57331.1"/>
    <property type="molecule type" value="Genomic_DNA"/>
</dbReference>
<dbReference type="NCBIfam" id="NF005589">
    <property type="entry name" value="PRK07314.1"/>
    <property type="match status" value="1"/>
</dbReference>
<dbReference type="InterPro" id="IPR016039">
    <property type="entry name" value="Thiolase-like"/>
</dbReference>
<accession>A0A6G5RHN9</accession>
<gene>
    <name evidence="5" type="ORF">CEB94_22670</name>
</gene>
<organism evidence="5 6">
    <name type="scientific">Streptomyces hawaiiensis</name>
    <dbReference type="NCBI Taxonomy" id="67305"/>
    <lineage>
        <taxon>Bacteria</taxon>
        <taxon>Bacillati</taxon>
        <taxon>Actinomycetota</taxon>
        <taxon>Actinomycetes</taxon>
        <taxon>Kitasatosporales</taxon>
        <taxon>Streptomycetaceae</taxon>
        <taxon>Streptomyces</taxon>
    </lineage>
</organism>
<evidence type="ECO:0000256" key="1">
    <source>
        <dbReference type="ARBA" id="ARBA00008467"/>
    </source>
</evidence>
<dbReference type="PROSITE" id="PS52004">
    <property type="entry name" value="KS3_2"/>
    <property type="match status" value="1"/>
</dbReference>
<evidence type="ECO:0000259" key="4">
    <source>
        <dbReference type="PROSITE" id="PS52004"/>
    </source>
</evidence>
<dbReference type="PANTHER" id="PTHR11712:SF336">
    <property type="entry name" value="3-OXOACYL-[ACYL-CARRIER-PROTEIN] SYNTHASE, MITOCHONDRIAL"/>
    <property type="match status" value="1"/>
</dbReference>
<dbReference type="GO" id="GO:0005829">
    <property type="term" value="C:cytosol"/>
    <property type="evidence" value="ECO:0007669"/>
    <property type="project" value="TreeGrafter"/>
</dbReference>
<dbReference type="Proteomes" id="UP000495940">
    <property type="component" value="Chromosome"/>
</dbReference>
<dbReference type="Pfam" id="PF00109">
    <property type="entry name" value="ketoacyl-synt"/>
    <property type="match status" value="1"/>
</dbReference>
<dbReference type="InterPro" id="IPR014031">
    <property type="entry name" value="Ketoacyl_synth_C"/>
</dbReference>
<keyword evidence="6" id="KW-1185">Reference proteome</keyword>
<name>A0A6G5RHN9_9ACTN</name>
<dbReference type="KEGG" id="shaw:CEB94_22670"/>
<dbReference type="PANTHER" id="PTHR11712">
    <property type="entry name" value="POLYKETIDE SYNTHASE-RELATED"/>
    <property type="match status" value="1"/>
</dbReference>
<dbReference type="AlphaFoldDB" id="A0A6G5RHN9"/>
<evidence type="ECO:0000313" key="5">
    <source>
        <dbReference type="EMBL" id="QCD57331.1"/>
    </source>
</evidence>
<dbReference type="InterPro" id="IPR014030">
    <property type="entry name" value="Ketoacyl_synth_N"/>
</dbReference>
<dbReference type="Gene3D" id="3.40.47.10">
    <property type="match status" value="2"/>
</dbReference>
<reference evidence="5 6" key="1">
    <citation type="submission" date="2017-06" db="EMBL/GenBank/DDBJ databases">
        <title>Complete Genome Sequence of Streptomyces hawaiiensis NRRL 15010 and insights into acyldepsipeptides biosynthesis.</title>
        <authorList>
            <person name="Mariita R.M."/>
            <person name="Sello J.K."/>
        </authorList>
    </citation>
    <scope>NUCLEOTIDE SEQUENCE [LARGE SCALE GENOMIC DNA]</scope>
    <source>
        <strain evidence="5 6">ATCC 12236</strain>
    </source>
</reference>
<keyword evidence="2 3" id="KW-0808">Transferase</keyword>
<dbReference type="GO" id="GO:0004315">
    <property type="term" value="F:3-oxoacyl-[acyl-carrier-protein] synthase activity"/>
    <property type="evidence" value="ECO:0007669"/>
    <property type="project" value="TreeGrafter"/>
</dbReference>
<dbReference type="CDD" id="cd00834">
    <property type="entry name" value="KAS_I_II"/>
    <property type="match status" value="1"/>
</dbReference>
<dbReference type="InterPro" id="IPR000794">
    <property type="entry name" value="Beta-ketoacyl_synthase"/>
</dbReference>
<dbReference type="SMART" id="SM00825">
    <property type="entry name" value="PKS_KS"/>
    <property type="match status" value="1"/>
</dbReference>
<proteinExistence type="inferred from homology"/>
<sequence>MKRVAVTGLGVLAPNGIGTKDFMAGLCAGRSGVITGREFDTSRLASRIYGTLPDCDLPGLSAEHSTGDDRVVRIALRAAREAITSAGLLDEDIAPERMGVVMANAIGGTKFMTEHFPRITGGGTAAIDVAAAHPRLHVAATFNRPAAAIADAHGIRGPVMTPATGCTGGNDAVGFALDTIRRGEADVMVTGAAEAPLTPFVVACFDVIGALSTRNDVPEAASRPFDADRDGFVLGEGAGVAVLEEWEHARRRGAPILAEILGFGSTSNAFHMTDLESEGTHLARSFQLALDDARCSATSVDYVNAHGSSTPQNDVCETNAIKTVLGAHAYRTPVSSIKSMVGHALAAANALELVACVLALEEGVIPPTINHDAPGDSCDLDYVPNEARAERTKVIASLSSGFGGIHSTVVLGSPRATGSGEGGR</sequence>
<comment type="similarity">
    <text evidence="1 3">Belongs to the thiolase-like superfamily. Beta-ketoacyl-ACP synthases family.</text>
</comment>
<feature type="domain" description="Ketosynthase family 3 (KS3)" evidence="4">
    <location>
        <begin position="1"/>
        <end position="413"/>
    </location>
</feature>
<protein>
    <recommendedName>
        <fullName evidence="4">Ketosynthase family 3 (KS3) domain-containing protein</fullName>
    </recommendedName>
</protein>
<dbReference type="RefSeq" id="WP_175433906.1">
    <property type="nucleotide sequence ID" value="NZ_CP021978.1"/>
</dbReference>
<evidence type="ECO:0000313" key="6">
    <source>
        <dbReference type="Proteomes" id="UP000495940"/>
    </source>
</evidence>
<dbReference type="InterPro" id="IPR020841">
    <property type="entry name" value="PKS_Beta-ketoAc_synthase_dom"/>
</dbReference>